<feature type="transmembrane region" description="Helical" evidence="9">
    <location>
        <begin position="674"/>
        <end position="691"/>
    </location>
</feature>
<dbReference type="AlphaFoldDB" id="A0A2T3BFJ1"/>
<feature type="compositionally biased region" description="Basic and acidic residues" evidence="8">
    <location>
        <begin position="164"/>
        <end position="189"/>
    </location>
</feature>
<feature type="compositionally biased region" description="Low complexity" evidence="8">
    <location>
        <begin position="769"/>
        <end position="779"/>
    </location>
</feature>
<dbReference type="GeneID" id="36575988"/>
<feature type="compositionally biased region" description="Low complexity" evidence="8">
    <location>
        <begin position="230"/>
        <end position="245"/>
    </location>
</feature>
<dbReference type="PRINTS" id="PR00783">
    <property type="entry name" value="MINTRINSICP"/>
</dbReference>
<feature type="transmembrane region" description="Helical" evidence="9">
    <location>
        <begin position="517"/>
        <end position="538"/>
    </location>
</feature>
<evidence type="ECO:0000256" key="6">
    <source>
        <dbReference type="ARBA" id="ARBA00022989"/>
    </source>
</evidence>
<dbReference type="FunCoup" id="A0A2T3BFJ1">
    <property type="interactions" value="17"/>
</dbReference>
<sequence length="795" mass="85332">MPDDQTDAPGGGGEGRHLLERSATQNSAQGASQGAMQNPEQEEGRGSGEEAQTDEQHPVQRMPTIETPDSPHTDSPLHRTTTSSQGRTTPARPTSSSQEDPRGAGLRRSGTLPLGTRSSAKRDPDSPATRRRGATISARPRNLDASPLAQRPGRNASVEPPASEGEHMDPIPEGGRPRMSGDRGSRRGTESVTSEQARPSYLGLRPRVGTWTSSAPRERSSTAQRRPSVALAATATGRSGGAADTQSQTGFSLAGPVPEVVMPANQPYVDPGYSQLNPAYEQPLNTRPVWGLAKPLPRVIRPGMVPTRSEVQQSQDQRQGRPDADLEQGRIEPTLRVDKISSQLQSTRQNRENQLFQTYSRRGGPGAPSLGRTTSNVPPLSSPSVPENGEDDIGPMPPLDEEHPVSPGGLSPGGRGRLRPSEERWYPDDAASIATAHEEDGYFDDGSDLHAFPLKAYEAEGDEIHNLHTHWSVIRLRFREPLAELLAVTVQLTLGFCSDLAVVTSKGTTGNEGTTDWAWGLATMVGIYIAGGISGAHLNPAISIMLYIYRGFPLRKVPMYVFAQVLGAFLAGLISWGLFQKEIIAYGGTNLGQGGTASAFITFPRRPYIDAGTAFFNEFTGTAILSISVLAMGDDTNAPPGAGMNAFVIGLVVTICSMAFGYTTGAAMNPSRDLGPRLALLAVGYGGSLFYDHHVWWIYGPWAATITGAIFGAFLYDSAIFVGGESPVNYPRKRIRRAGHKWKVKWGHRVDKAKRRVAWKRKGSDDEGMFSSNGISSNGNGNGIMGNGVKDMDTP</sequence>
<dbReference type="STRING" id="857342.A0A2T3BFJ1"/>
<dbReference type="RefSeq" id="XP_024725677.1">
    <property type="nucleotide sequence ID" value="XM_024867907.1"/>
</dbReference>
<feature type="transmembrane region" description="Helical" evidence="9">
    <location>
        <begin position="615"/>
        <end position="632"/>
    </location>
</feature>
<feature type="region of interest" description="Disordered" evidence="8">
    <location>
        <begin position="301"/>
        <end position="422"/>
    </location>
</feature>
<feature type="compositionally biased region" description="Polar residues" evidence="8">
    <location>
        <begin position="78"/>
        <end position="98"/>
    </location>
</feature>
<dbReference type="Proteomes" id="UP000241818">
    <property type="component" value="Unassembled WGS sequence"/>
</dbReference>
<feature type="compositionally biased region" description="Polar residues" evidence="8">
    <location>
        <begin position="340"/>
        <end position="360"/>
    </location>
</feature>
<feature type="compositionally biased region" description="Polar residues" evidence="8">
    <location>
        <begin position="22"/>
        <end position="39"/>
    </location>
</feature>
<feature type="region of interest" description="Disordered" evidence="8">
    <location>
        <begin position="1"/>
        <end position="258"/>
    </location>
</feature>
<keyword evidence="7 9" id="KW-0472">Membrane</keyword>
<dbReference type="InterPro" id="IPR023271">
    <property type="entry name" value="Aquaporin-like"/>
</dbReference>
<organism evidence="10 11">
    <name type="scientific">Amorphotheca resinae ATCC 22711</name>
    <dbReference type="NCBI Taxonomy" id="857342"/>
    <lineage>
        <taxon>Eukaryota</taxon>
        <taxon>Fungi</taxon>
        <taxon>Dikarya</taxon>
        <taxon>Ascomycota</taxon>
        <taxon>Pezizomycotina</taxon>
        <taxon>Leotiomycetes</taxon>
        <taxon>Helotiales</taxon>
        <taxon>Amorphothecaceae</taxon>
        <taxon>Amorphotheca</taxon>
    </lineage>
</organism>
<dbReference type="PANTHER" id="PTHR43829:SF24">
    <property type="entry name" value="MIP AQUAPORIN (EUROFUNG)"/>
    <property type="match status" value="1"/>
</dbReference>
<feature type="compositionally biased region" description="Basic and acidic residues" evidence="8">
    <location>
        <begin position="318"/>
        <end position="339"/>
    </location>
</feature>
<dbReference type="PANTHER" id="PTHR43829">
    <property type="entry name" value="AQUAPORIN OR AQUAGLYCEROPORIN RELATED"/>
    <property type="match status" value="1"/>
</dbReference>
<evidence type="ECO:0000256" key="5">
    <source>
        <dbReference type="ARBA" id="ARBA00022737"/>
    </source>
</evidence>
<proteinExistence type="inferred from homology"/>
<dbReference type="FunFam" id="1.20.1080.10:FF:000022">
    <property type="entry name" value="MIP aquaporin"/>
    <property type="match status" value="1"/>
</dbReference>
<evidence type="ECO:0000313" key="11">
    <source>
        <dbReference type="Proteomes" id="UP000241818"/>
    </source>
</evidence>
<name>A0A2T3BFJ1_AMORE</name>
<feature type="transmembrane region" description="Helical" evidence="9">
    <location>
        <begin position="697"/>
        <end position="716"/>
    </location>
</feature>
<evidence type="ECO:0000256" key="4">
    <source>
        <dbReference type="ARBA" id="ARBA00022692"/>
    </source>
</evidence>
<feature type="transmembrane region" description="Helical" evidence="9">
    <location>
        <begin position="559"/>
        <end position="577"/>
    </location>
</feature>
<feature type="compositionally biased region" description="Polar residues" evidence="8">
    <location>
        <begin position="210"/>
        <end position="225"/>
    </location>
</feature>
<dbReference type="Gene3D" id="1.20.1080.10">
    <property type="entry name" value="Glycerol uptake facilitator protein"/>
    <property type="match status" value="1"/>
</dbReference>
<evidence type="ECO:0000256" key="7">
    <source>
        <dbReference type="ARBA" id="ARBA00023136"/>
    </source>
</evidence>
<evidence type="ECO:0000256" key="2">
    <source>
        <dbReference type="ARBA" id="ARBA00006175"/>
    </source>
</evidence>
<feature type="region of interest" description="Disordered" evidence="8">
    <location>
        <begin position="760"/>
        <end position="795"/>
    </location>
</feature>
<dbReference type="InterPro" id="IPR000425">
    <property type="entry name" value="MIP"/>
</dbReference>
<evidence type="ECO:0000256" key="9">
    <source>
        <dbReference type="SAM" id="Phobius"/>
    </source>
</evidence>
<comment type="subcellular location">
    <subcellularLocation>
        <location evidence="1">Membrane</location>
        <topology evidence="1">Multi-pass membrane protein</topology>
    </subcellularLocation>
</comment>
<gene>
    <name evidence="10" type="ORF">M430DRAFT_47198</name>
</gene>
<evidence type="ECO:0008006" key="12">
    <source>
        <dbReference type="Google" id="ProtNLM"/>
    </source>
</evidence>
<feature type="compositionally biased region" description="Low complexity" evidence="8">
    <location>
        <begin position="375"/>
        <end position="386"/>
    </location>
</feature>
<reference evidence="10 11" key="1">
    <citation type="journal article" date="2018" name="New Phytol.">
        <title>Comparative genomics and transcriptomics depict ericoid mycorrhizal fungi as versatile saprotrophs and plant mutualists.</title>
        <authorList>
            <person name="Martino E."/>
            <person name="Morin E."/>
            <person name="Grelet G.A."/>
            <person name="Kuo A."/>
            <person name="Kohler A."/>
            <person name="Daghino S."/>
            <person name="Barry K.W."/>
            <person name="Cichocki N."/>
            <person name="Clum A."/>
            <person name="Dockter R.B."/>
            <person name="Hainaut M."/>
            <person name="Kuo R.C."/>
            <person name="LaButti K."/>
            <person name="Lindahl B.D."/>
            <person name="Lindquist E.A."/>
            <person name="Lipzen A."/>
            <person name="Khouja H.R."/>
            <person name="Magnuson J."/>
            <person name="Murat C."/>
            <person name="Ohm R.A."/>
            <person name="Singer S.W."/>
            <person name="Spatafora J.W."/>
            <person name="Wang M."/>
            <person name="Veneault-Fourrey C."/>
            <person name="Henrissat B."/>
            <person name="Grigoriev I.V."/>
            <person name="Martin F.M."/>
            <person name="Perotto S."/>
        </authorList>
    </citation>
    <scope>NUCLEOTIDE SEQUENCE [LARGE SCALE GENOMIC DNA]</scope>
    <source>
        <strain evidence="10 11">ATCC 22711</strain>
    </source>
</reference>
<dbReference type="CDD" id="cd00333">
    <property type="entry name" value="MIP"/>
    <property type="match status" value="1"/>
</dbReference>
<comment type="similarity">
    <text evidence="2">Belongs to the MIP/aquaporin (TC 1.A.8) family.</text>
</comment>
<feature type="compositionally biased region" description="Basic and acidic residues" evidence="8">
    <location>
        <begin position="42"/>
        <end position="58"/>
    </location>
</feature>
<evidence type="ECO:0000256" key="1">
    <source>
        <dbReference type="ARBA" id="ARBA00004141"/>
    </source>
</evidence>
<evidence type="ECO:0000256" key="8">
    <source>
        <dbReference type="SAM" id="MobiDB-lite"/>
    </source>
</evidence>
<dbReference type="OrthoDB" id="3222at2759"/>
<feature type="transmembrane region" description="Helical" evidence="9">
    <location>
        <begin position="485"/>
        <end position="505"/>
    </location>
</feature>
<keyword evidence="4 9" id="KW-0812">Transmembrane</keyword>
<accession>A0A2T3BFJ1</accession>
<dbReference type="SUPFAM" id="SSF81338">
    <property type="entry name" value="Aquaporin-like"/>
    <property type="match status" value="1"/>
</dbReference>
<dbReference type="InParanoid" id="A0A2T3BFJ1"/>
<dbReference type="GO" id="GO:0015254">
    <property type="term" value="F:glycerol channel activity"/>
    <property type="evidence" value="ECO:0007669"/>
    <property type="project" value="TreeGrafter"/>
</dbReference>
<dbReference type="EMBL" id="KZ679006">
    <property type="protein sequence ID" value="PSS28152.1"/>
    <property type="molecule type" value="Genomic_DNA"/>
</dbReference>
<evidence type="ECO:0000313" key="10">
    <source>
        <dbReference type="EMBL" id="PSS28152.1"/>
    </source>
</evidence>
<dbReference type="Pfam" id="PF00230">
    <property type="entry name" value="MIP"/>
    <property type="match status" value="1"/>
</dbReference>
<dbReference type="NCBIfam" id="TIGR00861">
    <property type="entry name" value="MIP"/>
    <property type="match status" value="1"/>
</dbReference>
<dbReference type="InterPro" id="IPR050363">
    <property type="entry name" value="MIP/Aquaporin"/>
</dbReference>
<feature type="transmembrane region" description="Helical" evidence="9">
    <location>
        <begin position="644"/>
        <end position="662"/>
    </location>
</feature>
<dbReference type="GO" id="GO:0005886">
    <property type="term" value="C:plasma membrane"/>
    <property type="evidence" value="ECO:0007669"/>
    <property type="project" value="TreeGrafter"/>
</dbReference>
<keyword evidence="6 9" id="KW-1133">Transmembrane helix</keyword>
<keyword evidence="5" id="KW-0677">Repeat</keyword>
<keyword evidence="11" id="KW-1185">Reference proteome</keyword>
<evidence type="ECO:0000256" key="3">
    <source>
        <dbReference type="ARBA" id="ARBA00022448"/>
    </source>
</evidence>
<dbReference type="GO" id="GO:0015250">
    <property type="term" value="F:water channel activity"/>
    <property type="evidence" value="ECO:0007669"/>
    <property type="project" value="TreeGrafter"/>
</dbReference>
<protein>
    <recommendedName>
        <fullName evidence="12">Aquaporin-like protein</fullName>
    </recommendedName>
</protein>
<keyword evidence="3" id="KW-0813">Transport</keyword>